<sequence>MSAPELNKSTPGPAGDTLPEHTSAPAGDAVDTGPTAGPGPTPAQQLGAQATATQQPGEPTRIPDPAEVFPELGRPTTFAGYIPPNLGAGSASYTPESFGQGPEQPYPAVAGAPQQYPPRPYGSPSPESRRLLRSRQDRWIGGVCGGLGEYFGWDPNLVRLAFALSILLPGPQFLVYLVLWVVIPRASA</sequence>
<name>G7GK82_9ACTN</name>
<dbReference type="InterPro" id="IPR007168">
    <property type="entry name" value="Phageshock_PspC_N"/>
</dbReference>
<comment type="subcellular location">
    <subcellularLocation>
        <location evidence="1">Cell membrane</location>
        <topology evidence="1">Single-pass membrane protein</topology>
    </subcellularLocation>
</comment>
<dbReference type="Pfam" id="PF04024">
    <property type="entry name" value="PspC"/>
    <property type="match status" value="1"/>
</dbReference>
<feature type="transmembrane region" description="Helical" evidence="7">
    <location>
        <begin position="160"/>
        <end position="183"/>
    </location>
</feature>
<keyword evidence="2" id="KW-1003">Cell membrane</keyword>
<feature type="domain" description="Phage shock protein PspC N-terminal" evidence="8">
    <location>
        <begin position="129"/>
        <end position="185"/>
    </location>
</feature>
<dbReference type="STRING" id="1075090.GOAMR_09_00540"/>
<dbReference type="EMBL" id="BAED01000009">
    <property type="protein sequence ID" value="GAB04007.1"/>
    <property type="molecule type" value="Genomic_DNA"/>
</dbReference>
<gene>
    <name evidence="9" type="ORF">GOAMR_09_00540</name>
</gene>
<keyword evidence="3 7" id="KW-0812">Transmembrane</keyword>
<keyword evidence="10" id="KW-1185">Reference proteome</keyword>
<dbReference type="Proteomes" id="UP000006023">
    <property type="component" value="Unassembled WGS sequence"/>
</dbReference>
<dbReference type="GO" id="GO:0005886">
    <property type="term" value="C:plasma membrane"/>
    <property type="evidence" value="ECO:0007669"/>
    <property type="project" value="UniProtKB-SubCell"/>
</dbReference>
<evidence type="ECO:0000256" key="4">
    <source>
        <dbReference type="ARBA" id="ARBA00022989"/>
    </source>
</evidence>
<dbReference type="AlphaFoldDB" id="G7GK82"/>
<keyword evidence="4 7" id="KW-1133">Transmembrane helix</keyword>
<organism evidence="9 10">
    <name type="scientific">Gordonia amarae NBRC 15530</name>
    <dbReference type="NCBI Taxonomy" id="1075090"/>
    <lineage>
        <taxon>Bacteria</taxon>
        <taxon>Bacillati</taxon>
        <taxon>Actinomycetota</taxon>
        <taxon>Actinomycetes</taxon>
        <taxon>Mycobacteriales</taxon>
        <taxon>Gordoniaceae</taxon>
        <taxon>Gordonia</taxon>
    </lineage>
</organism>
<reference evidence="9 10" key="1">
    <citation type="submission" date="2011-11" db="EMBL/GenBank/DDBJ databases">
        <title>Whole genome shotgun sequence of Gordonia amarae NBRC 15530.</title>
        <authorList>
            <person name="Takarada H."/>
            <person name="Hosoyama A."/>
            <person name="Tsuchikane K."/>
            <person name="Katsumata H."/>
            <person name="Yamazaki S."/>
            <person name="Fujita N."/>
        </authorList>
    </citation>
    <scope>NUCLEOTIDE SEQUENCE [LARGE SCALE GENOMIC DNA]</scope>
    <source>
        <strain evidence="9 10">NBRC 15530</strain>
    </source>
</reference>
<evidence type="ECO:0000259" key="8">
    <source>
        <dbReference type="Pfam" id="PF04024"/>
    </source>
</evidence>
<keyword evidence="5 7" id="KW-0472">Membrane</keyword>
<evidence type="ECO:0000256" key="5">
    <source>
        <dbReference type="ARBA" id="ARBA00023136"/>
    </source>
</evidence>
<dbReference type="PANTHER" id="PTHR33885:SF3">
    <property type="entry name" value="PHAGE SHOCK PROTEIN C"/>
    <property type="match status" value="1"/>
</dbReference>
<dbReference type="PANTHER" id="PTHR33885">
    <property type="entry name" value="PHAGE SHOCK PROTEIN C"/>
    <property type="match status" value="1"/>
</dbReference>
<evidence type="ECO:0000256" key="3">
    <source>
        <dbReference type="ARBA" id="ARBA00022692"/>
    </source>
</evidence>
<evidence type="ECO:0000256" key="7">
    <source>
        <dbReference type="SAM" id="Phobius"/>
    </source>
</evidence>
<proteinExistence type="predicted"/>
<protein>
    <recommendedName>
        <fullName evidence="8">Phage shock protein PspC N-terminal domain-containing protein</fullName>
    </recommendedName>
</protein>
<evidence type="ECO:0000256" key="6">
    <source>
        <dbReference type="SAM" id="MobiDB-lite"/>
    </source>
</evidence>
<evidence type="ECO:0000256" key="1">
    <source>
        <dbReference type="ARBA" id="ARBA00004162"/>
    </source>
</evidence>
<dbReference type="InterPro" id="IPR052027">
    <property type="entry name" value="PspC"/>
</dbReference>
<dbReference type="RefSeq" id="WP_005182545.1">
    <property type="nucleotide sequence ID" value="NZ_BAED01000009.1"/>
</dbReference>
<evidence type="ECO:0000313" key="10">
    <source>
        <dbReference type="Proteomes" id="UP000006023"/>
    </source>
</evidence>
<dbReference type="eggNOG" id="COG1983">
    <property type="taxonomic scope" value="Bacteria"/>
</dbReference>
<evidence type="ECO:0000256" key="2">
    <source>
        <dbReference type="ARBA" id="ARBA00022475"/>
    </source>
</evidence>
<feature type="compositionally biased region" description="Low complexity" evidence="6">
    <location>
        <begin position="42"/>
        <end position="60"/>
    </location>
</feature>
<comment type="caution">
    <text evidence="9">The sequence shown here is derived from an EMBL/GenBank/DDBJ whole genome shotgun (WGS) entry which is preliminary data.</text>
</comment>
<accession>G7GK82</accession>
<feature type="region of interest" description="Disordered" evidence="6">
    <location>
        <begin position="1"/>
        <end position="128"/>
    </location>
</feature>
<evidence type="ECO:0000313" key="9">
    <source>
        <dbReference type="EMBL" id="GAB04007.1"/>
    </source>
</evidence>